<protein>
    <submittedName>
        <fullName evidence="2">Uncharacterized protein</fullName>
    </submittedName>
</protein>
<evidence type="ECO:0000256" key="1">
    <source>
        <dbReference type="SAM" id="MobiDB-lite"/>
    </source>
</evidence>
<feature type="region of interest" description="Disordered" evidence="1">
    <location>
        <begin position="185"/>
        <end position="209"/>
    </location>
</feature>
<dbReference type="EMBL" id="UOFX01000013">
    <property type="protein sequence ID" value="VAX06619.1"/>
    <property type="molecule type" value="Genomic_DNA"/>
</dbReference>
<gene>
    <name evidence="2" type="ORF">MNBD_GAMMA26-1869</name>
</gene>
<sequence>MKLLRVILVSMLVFSLVLLPIAHAAELAFPSGDLTAPVIKHTPIRKDVLPGQPVDIKATVTDNVGVKEVILFYRESPSADFKRLKMNRDLDSFIYTVNIPVVDSPGLEYYIRATDLAGNTLLFGHAFSPLTITVAPTAADEGETKAVATMEPQATPAAKEEKSGVSKWVWIGLGAVAVGAALAAAGGRGGDDEKPPPTTGTIIINGPAP</sequence>
<organism evidence="2">
    <name type="scientific">hydrothermal vent metagenome</name>
    <dbReference type="NCBI Taxonomy" id="652676"/>
    <lineage>
        <taxon>unclassified sequences</taxon>
        <taxon>metagenomes</taxon>
        <taxon>ecological metagenomes</taxon>
    </lineage>
</organism>
<accession>A0A3B1AL49</accession>
<reference evidence="2" key="1">
    <citation type="submission" date="2018-06" db="EMBL/GenBank/DDBJ databases">
        <authorList>
            <person name="Zhirakovskaya E."/>
        </authorList>
    </citation>
    <scope>NUCLEOTIDE SEQUENCE</scope>
</reference>
<proteinExistence type="predicted"/>
<name>A0A3B1AL49_9ZZZZ</name>
<dbReference type="AlphaFoldDB" id="A0A3B1AL49"/>
<evidence type="ECO:0000313" key="2">
    <source>
        <dbReference type="EMBL" id="VAX06619.1"/>
    </source>
</evidence>